<proteinExistence type="predicted"/>
<gene>
    <name evidence="8" type="ORF">HCN52_19195</name>
</gene>
<dbReference type="InterPro" id="IPR036890">
    <property type="entry name" value="HATPase_C_sf"/>
</dbReference>
<feature type="region of interest" description="Disordered" evidence="6">
    <location>
        <begin position="628"/>
        <end position="862"/>
    </location>
</feature>
<dbReference type="SUPFAM" id="SSF55874">
    <property type="entry name" value="ATPase domain of HSP90 chaperone/DNA topoisomerase II/histidine kinase"/>
    <property type="match status" value="1"/>
</dbReference>
<dbReference type="Pfam" id="PF02518">
    <property type="entry name" value="HATPase_c"/>
    <property type="match status" value="1"/>
</dbReference>
<dbReference type="InterPro" id="IPR050428">
    <property type="entry name" value="TCS_sensor_his_kinase"/>
</dbReference>
<dbReference type="InterPro" id="IPR010910">
    <property type="entry name" value="Nitrate/nitrite_sensing_bac"/>
</dbReference>
<evidence type="ECO:0000256" key="1">
    <source>
        <dbReference type="ARBA" id="ARBA00000085"/>
    </source>
</evidence>
<comment type="caution">
    <text evidence="8">The sequence shown here is derived from an EMBL/GenBank/DDBJ whole genome shotgun (WGS) entry which is preliminary data.</text>
</comment>
<dbReference type="Gene3D" id="3.30.565.10">
    <property type="entry name" value="Histidine kinase-like ATPase, C-terminal domain"/>
    <property type="match status" value="1"/>
</dbReference>
<dbReference type="GO" id="GO:0016301">
    <property type="term" value="F:kinase activity"/>
    <property type="evidence" value="ECO:0007669"/>
    <property type="project" value="UniProtKB-KW"/>
</dbReference>
<feature type="compositionally biased region" description="Basic and acidic residues" evidence="6">
    <location>
        <begin position="726"/>
        <end position="736"/>
    </location>
</feature>
<evidence type="ECO:0000256" key="3">
    <source>
        <dbReference type="ARBA" id="ARBA00022553"/>
    </source>
</evidence>
<keyword evidence="3" id="KW-0597">Phosphoprotein</keyword>
<protein>
    <recommendedName>
        <fullName evidence="2">histidine kinase</fullName>
        <ecNumber evidence="2">2.7.13.3</ecNumber>
    </recommendedName>
</protein>
<accession>A0ABX1CID4</accession>
<name>A0ABX1CID4_9ACTN</name>
<dbReference type="PROSITE" id="PS50906">
    <property type="entry name" value="NIT"/>
    <property type="match status" value="1"/>
</dbReference>
<dbReference type="InterPro" id="IPR003594">
    <property type="entry name" value="HATPase_dom"/>
</dbReference>
<dbReference type="PANTHER" id="PTHR45436">
    <property type="entry name" value="SENSOR HISTIDINE KINASE YKOH"/>
    <property type="match status" value="1"/>
</dbReference>
<evidence type="ECO:0000256" key="4">
    <source>
        <dbReference type="ARBA" id="ARBA00022679"/>
    </source>
</evidence>
<evidence type="ECO:0000256" key="2">
    <source>
        <dbReference type="ARBA" id="ARBA00012438"/>
    </source>
</evidence>
<keyword evidence="4" id="KW-0808">Transferase</keyword>
<sequence length="862" mass="92985">MRFRGKSVRRKITALLLVPLTSLVALWAFSVAITAQEARELLAVSAVSDSLGRPAETAVRSLQQERRQTMVYLADPRNQADLRRARTITDGAVARLRVAADTGARGDLNDGAQQRLDSLLNGLDRLEQIRGNVDANTTTRTSALEAYNGLAEPGVRFVSALHLLENVDLDRHGRAVSGLGHAAEYLSRTDALIAGALVAGTVTDTEQRRLTEGAAERRQAFATHLPDLPLDDRQAHDYFWQVGFGHTLTVTEENLISHGEASIGPERWEDVTSTAATELRELADAAADRYQDEVSPAATAVLTRAAFAGVAGLAAVLVSVFVSIRVGRGLVRDLRALRREAHEAADVRLPAVMRRLGEGETVDVETEAPKLEYGRDEVGDVGRALNTLQRAAVEATVRQADMRRGVSDVFVNLARRNQVLLHRQLSLLDTMERRTDDADELADLFRLDHLTTRMRRHAEGLVILSGAAPPRQWRKPVQLMDVVRGAVAEVEQYERIEVRRMPRLSVAGNAVSDLSHLIAELLENATVFSPPHTAVHVQGERVPQGFSLEIHDRGLGMTPAALAAANDTLANSPDFELSDTDRLGLFVVSRLARRHAVRVTLAPSPYGGTTAVVLLPGELLSDAVADDTDHRAPLPDRPSPPALLNGPVDGPVELDAPVSVHGPAELDIPVPAHGPDPLRETLAASGRRPGPDVPFPSRGAAPEVDDAPGSGRHRAPDGADDPTADGAEHGDSRDETPPTPLPQRRRAPVLIAENGRRLHGPPGDEPDLPATGPVPTAHPADPATDGTTAGLPRRVRQAGLAPQLRRAAPPLSGGWDPAPDADAESVRERMSSFQRGWERGREEMDSRSRENPPGTDGREGRE</sequence>
<keyword evidence="9" id="KW-1185">Reference proteome</keyword>
<evidence type="ECO:0000313" key="9">
    <source>
        <dbReference type="Proteomes" id="UP000727056"/>
    </source>
</evidence>
<feature type="compositionally biased region" description="Basic and acidic residues" evidence="6">
    <location>
        <begin position="824"/>
        <end position="862"/>
    </location>
</feature>
<dbReference type="EC" id="2.7.13.3" evidence="2"/>
<keyword evidence="5 8" id="KW-0418">Kinase</keyword>
<dbReference type="Proteomes" id="UP000727056">
    <property type="component" value="Unassembled WGS sequence"/>
</dbReference>
<evidence type="ECO:0000256" key="5">
    <source>
        <dbReference type="ARBA" id="ARBA00022777"/>
    </source>
</evidence>
<dbReference type="RefSeq" id="WP_168089701.1">
    <property type="nucleotide sequence ID" value="NZ_BHZH01000005.1"/>
</dbReference>
<evidence type="ECO:0000313" key="8">
    <source>
        <dbReference type="EMBL" id="NJQ17004.1"/>
    </source>
</evidence>
<dbReference type="InterPro" id="IPR013587">
    <property type="entry name" value="Nitrate/nitrite_sensing"/>
</dbReference>
<reference evidence="8 9" key="1">
    <citation type="submission" date="2020-03" db="EMBL/GenBank/DDBJ databases">
        <title>Draft genome of Streptomyces sp. ventii, isolated from the Axial Seamount in the Pacific Ocean, and resequencing of the two type strains Streptomyces lonarensis strain NCL 716 and Streptomyces bohaiensis strain 11A07.</title>
        <authorList>
            <person name="Loughran R.M."/>
            <person name="Pfannmuller K.M."/>
            <person name="Wasson B.J."/>
            <person name="Deadmond M.C."/>
            <person name="Paddock B.E."/>
            <person name="Koyack M.J."/>
            <person name="Gallegos D.A."/>
            <person name="Mitchell E.A."/>
            <person name="Ushijima B."/>
            <person name="Saw J.H."/>
            <person name="Mcphail K.L."/>
            <person name="Videau P."/>
        </authorList>
    </citation>
    <scope>NUCLEOTIDE SEQUENCE [LARGE SCALE GENOMIC DNA]</scope>
    <source>
        <strain evidence="8 9">11A07</strain>
    </source>
</reference>
<dbReference type="Pfam" id="PF08376">
    <property type="entry name" value="NIT"/>
    <property type="match status" value="1"/>
</dbReference>
<dbReference type="PANTHER" id="PTHR45436:SF5">
    <property type="entry name" value="SENSOR HISTIDINE KINASE TRCS"/>
    <property type="match status" value="1"/>
</dbReference>
<dbReference type="EMBL" id="JAAVJC010000225">
    <property type="protein sequence ID" value="NJQ17004.1"/>
    <property type="molecule type" value="Genomic_DNA"/>
</dbReference>
<dbReference type="SMART" id="SM00387">
    <property type="entry name" value="HATPase_c"/>
    <property type="match status" value="1"/>
</dbReference>
<dbReference type="Gene3D" id="6.10.340.10">
    <property type="match status" value="1"/>
</dbReference>
<evidence type="ECO:0000259" key="7">
    <source>
        <dbReference type="PROSITE" id="PS50906"/>
    </source>
</evidence>
<comment type="catalytic activity">
    <reaction evidence="1">
        <text>ATP + protein L-histidine = ADP + protein N-phospho-L-histidine.</text>
        <dbReference type="EC" id="2.7.13.3"/>
    </reaction>
</comment>
<organism evidence="8 9">
    <name type="scientific">Streptomyces bohaiensis</name>
    <dbReference type="NCBI Taxonomy" id="1431344"/>
    <lineage>
        <taxon>Bacteria</taxon>
        <taxon>Bacillati</taxon>
        <taxon>Actinomycetota</taxon>
        <taxon>Actinomycetes</taxon>
        <taxon>Kitasatosporales</taxon>
        <taxon>Streptomycetaceae</taxon>
        <taxon>Streptomyces</taxon>
    </lineage>
</organism>
<evidence type="ECO:0000256" key="6">
    <source>
        <dbReference type="SAM" id="MobiDB-lite"/>
    </source>
</evidence>
<feature type="domain" description="NIT" evidence="7">
    <location>
        <begin position="53"/>
        <end position="297"/>
    </location>
</feature>